<dbReference type="OrthoDB" id="153183at2"/>
<reference evidence="3" key="1">
    <citation type="submission" date="2018-12" db="EMBL/GenBank/DDBJ databases">
        <title>Tengunoibacter tsumagoiensis gen. nov., sp. nov., Dictyobacter kobayashii sp. nov., D. alpinus sp. nov., and D. joshuensis sp. nov. and description of Dictyobacteraceae fam. nov. within the order Ktedonobacterales isolated from Tengu-no-mugimeshi.</title>
        <authorList>
            <person name="Wang C.M."/>
            <person name="Zheng Y."/>
            <person name="Sakai Y."/>
            <person name="Toyoda A."/>
            <person name="Minakuchi Y."/>
            <person name="Abe K."/>
            <person name="Yokota A."/>
            <person name="Yabe S."/>
        </authorList>
    </citation>
    <scope>NUCLEOTIDE SEQUENCE [LARGE SCALE GENOMIC DNA]</scope>
    <source>
        <strain evidence="3">Uno16</strain>
    </source>
</reference>
<evidence type="ECO:0000313" key="3">
    <source>
        <dbReference type="Proteomes" id="UP000287171"/>
    </source>
</evidence>
<protein>
    <recommendedName>
        <fullName evidence="1">DZANK-type domain-containing protein</fullName>
    </recommendedName>
</protein>
<keyword evidence="3" id="KW-1185">Reference proteome</keyword>
<sequence length="280" mass="29119">MATCTVCGNTVTGKKFCPQCGTAVKAAPITSPSYTRLCPQCQGEVRSDAAFCMHCGTALNVLPVPSVEMRSCPACHTQVDAATAFCTQCGHDMRAPAGLQCSQCGRQNAANMRFCGGCGTPLSNQAGLNVPTPAYQQQPSQYAQPYAQPQYGPANYQQPMVGQQQMVLRCPTCMAMAPLGSTSCTSCRTNLAGVVPMPANMPVQGQQGGMGGFLQGDGGKYAIGALGGAAAVLGGEMLMRGIENQIEDNIGFGGRHHHRHNEDEGLLGGLGKLADDIGLI</sequence>
<feature type="domain" description="DZANK-type" evidence="1">
    <location>
        <begin position="38"/>
        <end position="90"/>
    </location>
</feature>
<evidence type="ECO:0000313" key="2">
    <source>
        <dbReference type="EMBL" id="GCE24776.1"/>
    </source>
</evidence>
<dbReference type="EMBL" id="BIFT01000001">
    <property type="protein sequence ID" value="GCE24776.1"/>
    <property type="molecule type" value="Genomic_DNA"/>
</dbReference>
<name>A0A402B0A0_9CHLR</name>
<dbReference type="Pfam" id="PF12773">
    <property type="entry name" value="DZR"/>
    <property type="match status" value="2"/>
</dbReference>
<evidence type="ECO:0000259" key="1">
    <source>
        <dbReference type="Pfam" id="PF12773"/>
    </source>
</evidence>
<proteinExistence type="predicted"/>
<feature type="domain" description="DZANK-type" evidence="1">
    <location>
        <begin position="101"/>
        <end position="187"/>
    </location>
</feature>
<dbReference type="AlphaFoldDB" id="A0A402B0A0"/>
<dbReference type="InterPro" id="IPR025874">
    <property type="entry name" value="DZR"/>
</dbReference>
<dbReference type="RefSeq" id="WP_126625447.1">
    <property type="nucleotide sequence ID" value="NZ_BIFT01000001.1"/>
</dbReference>
<dbReference type="Proteomes" id="UP000287171">
    <property type="component" value="Unassembled WGS sequence"/>
</dbReference>
<gene>
    <name evidence="2" type="ORF">KDA_02600</name>
</gene>
<organism evidence="2 3">
    <name type="scientific">Dictyobacter alpinus</name>
    <dbReference type="NCBI Taxonomy" id="2014873"/>
    <lineage>
        <taxon>Bacteria</taxon>
        <taxon>Bacillati</taxon>
        <taxon>Chloroflexota</taxon>
        <taxon>Ktedonobacteria</taxon>
        <taxon>Ktedonobacterales</taxon>
        <taxon>Dictyobacteraceae</taxon>
        <taxon>Dictyobacter</taxon>
    </lineage>
</organism>
<accession>A0A402B0A0</accession>
<comment type="caution">
    <text evidence="2">The sequence shown here is derived from an EMBL/GenBank/DDBJ whole genome shotgun (WGS) entry which is preliminary data.</text>
</comment>